<keyword evidence="4" id="KW-1185">Reference proteome</keyword>
<evidence type="ECO:0000256" key="1">
    <source>
        <dbReference type="SAM" id="MobiDB-lite"/>
    </source>
</evidence>
<reference evidence="4" key="1">
    <citation type="submission" date="2019-12" db="EMBL/GenBank/DDBJ databases">
        <title>Complete genome of Terracaulis silvestris 0127_4.</title>
        <authorList>
            <person name="Vieira S."/>
            <person name="Riedel T."/>
            <person name="Sproer C."/>
            <person name="Pascual J."/>
            <person name="Boedeker C."/>
            <person name="Overmann J."/>
        </authorList>
    </citation>
    <scope>NUCLEOTIDE SEQUENCE [LARGE SCALE GENOMIC DNA]</scope>
    <source>
        <strain evidence="4">0127_4</strain>
    </source>
</reference>
<dbReference type="Proteomes" id="UP000431269">
    <property type="component" value="Chromosome"/>
</dbReference>
<dbReference type="RefSeq" id="WP_158765288.1">
    <property type="nucleotide sequence ID" value="NZ_CP047045.1"/>
</dbReference>
<feature type="chain" id="PRO_5026028871" evidence="2">
    <location>
        <begin position="25"/>
        <end position="194"/>
    </location>
</feature>
<dbReference type="Pfam" id="PF11776">
    <property type="entry name" value="RcnB"/>
    <property type="match status" value="1"/>
</dbReference>
<gene>
    <name evidence="3" type="ORF">DSM104635_01158</name>
</gene>
<dbReference type="InterPro" id="IPR024572">
    <property type="entry name" value="RcnB"/>
</dbReference>
<name>A0A6I6MHI8_9CAUL</name>
<keyword evidence="2" id="KW-0732">Signal</keyword>
<feature type="region of interest" description="Disordered" evidence="1">
    <location>
        <begin position="26"/>
        <end position="103"/>
    </location>
</feature>
<dbReference type="Gene3D" id="3.10.450.160">
    <property type="entry name" value="inner membrane protein cigr"/>
    <property type="match status" value="1"/>
</dbReference>
<dbReference type="AlphaFoldDB" id="A0A6I6MHI8"/>
<sequence>MKRITLAAAAALMMAGPLVGTASAQDYRGQRGDVTDRDDRGDRGRTDNDWNRGDRGDRNDDRADRGRDDNDWNRGDRRGDRSDRRDRRDDRRGDNRRHRWDNQRHNGYTYNGRWYYGPPPGAYEGRNGYESGYRNWRRGERLPSYYQSRYRQVDYRREHLRAPPRGYRYVEDDRGDMLLVGIATGVILSIILSQ</sequence>
<proteinExistence type="predicted"/>
<organism evidence="3 4">
    <name type="scientific">Terricaulis silvestris</name>
    <dbReference type="NCBI Taxonomy" id="2686094"/>
    <lineage>
        <taxon>Bacteria</taxon>
        <taxon>Pseudomonadati</taxon>
        <taxon>Pseudomonadota</taxon>
        <taxon>Alphaproteobacteria</taxon>
        <taxon>Caulobacterales</taxon>
        <taxon>Caulobacteraceae</taxon>
        <taxon>Terricaulis</taxon>
    </lineage>
</organism>
<feature type="signal peptide" evidence="2">
    <location>
        <begin position="1"/>
        <end position="24"/>
    </location>
</feature>
<accession>A0A6I6MHI8</accession>
<dbReference type="KEGG" id="tsv:DSM104635_01158"/>
<evidence type="ECO:0000313" key="4">
    <source>
        <dbReference type="Proteomes" id="UP000431269"/>
    </source>
</evidence>
<dbReference type="EMBL" id="CP047045">
    <property type="protein sequence ID" value="QGZ94340.1"/>
    <property type="molecule type" value="Genomic_DNA"/>
</dbReference>
<evidence type="ECO:0000313" key="3">
    <source>
        <dbReference type="EMBL" id="QGZ94340.1"/>
    </source>
</evidence>
<feature type="compositionally biased region" description="Basic and acidic residues" evidence="1">
    <location>
        <begin position="28"/>
        <end position="93"/>
    </location>
</feature>
<evidence type="ECO:0000256" key="2">
    <source>
        <dbReference type="SAM" id="SignalP"/>
    </source>
</evidence>
<protein>
    <submittedName>
        <fullName evidence="3">Putative integral membrane protein</fullName>
    </submittedName>
</protein>